<dbReference type="InterPro" id="IPR036097">
    <property type="entry name" value="HisK_dim/P_sf"/>
</dbReference>
<dbReference type="EMBL" id="CP028901">
    <property type="protein sequence ID" value="AWB32819.1"/>
    <property type="molecule type" value="Genomic_DNA"/>
</dbReference>
<dbReference type="PRINTS" id="PR00344">
    <property type="entry name" value="BCTRLSENSOR"/>
</dbReference>
<evidence type="ECO:0000256" key="6">
    <source>
        <dbReference type="ARBA" id="ARBA00022777"/>
    </source>
</evidence>
<dbReference type="PANTHER" id="PTHR43711:SF26">
    <property type="entry name" value="SENSOR HISTIDINE KINASE RCSC"/>
    <property type="match status" value="1"/>
</dbReference>
<feature type="transmembrane region" description="Helical" evidence="11">
    <location>
        <begin position="287"/>
        <end position="309"/>
    </location>
</feature>
<dbReference type="InterPro" id="IPR005467">
    <property type="entry name" value="His_kinase_dom"/>
</dbReference>
<dbReference type="Pfam" id="PF02518">
    <property type="entry name" value="HATPase_c"/>
    <property type="match status" value="1"/>
</dbReference>
<keyword evidence="11" id="KW-0812">Transmembrane</keyword>
<keyword evidence="11" id="KW-1133">Transmembrane helix</keyword>
<dbReference type="Pfam" id="PF00512">
    <property type="entry name" value="HisKA"/>
    <property type="match status" value="1"/>
</dbReference>
<comment type="catalytic activity">
    <reaction evidence="1">
        <text>ATP + protein L-histidine = ADP + protein N-phospho-L-histidine.</text>
        <dbReference type="EC" id="2.7.13.3"/>
    </reaction>
</comment>
<dbReference type="EC" id="2.7.13.3" evidence="2"/>
<dbReference type="RefSeq" id="WP_108620260.1">
    <property type="nucleotide sequence ID" value="NZ_CP028901.1"/>
</dbReference>
<dbReference type="InterPro" id="IPR003661">
    <property type="entry name" value="HisK_dim/P_dom"/>
</dbReference>
<dbReference type="SMART" id="SM00387">
    <property type="entry name" value="HATPase_c"/>
    <property type="match status" value="1"/>
</dbReference>
<organism evidence="13 14">
    <name type="scientific">Orrella marina</name>
    <dbReference type="NCBI Taxonomy" id="2163011"/>
    <lineage>
        <taxon>Bacteria</taxon>
        <taxon>Pseudomonadati</taxon>
        <taxon>Pseudomonadota</taxon>
        <taxon>Betaproteobacteria</taxon>
        <taxon>Burkholderiales</taxon>
        <taxon>Alcaligenaceae</taxon>
        <taxon>Orrella</taxon>
    </lineage>
</organism>
<dbReference type="FunFam" id="3.30.565.10:FF:000010">
    <property type="entry name" value="Sensor histidine kinase RcsC"/>
    <property type="match status" value="1"/>
</dbReference>
<proteinExistence type="predicted"/>
<dbReference type="PANTHER" id="PTHR43711">
    <property type="entry name" value="TWO-COMPONENT HISTIDINE KINASE"/>
    <property type="match status" value="1"/>
</dbReference>
<dbReference type="SUPFAM" id="SSF47384">
    <property type="entry name" value="Homodimeric domain of signal transducing histidine kinase"/>
    <property type="match status" value="1"/>
</dbReference>
<evidence type="ECO:0000256" key="10">
    <source>
        <dbReference type="ARBA" id="ARBA00070152"/>
    </source>
</evidence>
<keyword evidence="4" id="KW-0808">Transferase</keyword>
<reference evidence="13 14" key="1">
    <citation type="submission" date="2018-04" db="EMBL/GenBank/DDBJ databases">
        <title>Bordetella sp. HZ20 isolated from seawater.</title>
        <authorList>
            <person name="Sun C."/>
        </authorList>
    </citation>
    <scope>NUCLEOTIDE SEQUENCE [LARGE SCALE GENOMIC DNA]</scope>
    <source>
        <strain evidence="13 14">HZ20</strain>
    </source>
</reference>
<dbReference type="KEGG" id="boz:DBV39_02785"/>
<evidence type="ECO:0000256" key="2">
    <source>
        <dbReference type="ARBA" id="ARBA00012438"/>
    </source>
</evidence>
<dbReference type="InterPro" id="IPR054327">
    <property type="entry name" value="His-kinase-like_sensor"/>
</dbReference>
<evidence type="ECO:0000256" key="4">
    <source>
        <dbReference type="ARBA" id="ARBA00022679"/>
    </source>
</evidence>
<evidence type="ECO:0000256" key="1">
    <source>
        <dbReference type="ARBA" id="ARBA00000085"/>
    </source>
</evidence>
<dbReference type="FunFam" id="1.10.287.130:FF:000001">
    <property type="entry name" value="Two-component sensor histidine kinase"/>
    <property type="match status" value="1"/>
</dbReference>
<evidence type="ECO:0000256" key="3">
    <source>
        <dbReference type="ARBA" id="ARBA00022553"/>
    </source>
</evidence>
<sequence length="552" mass="61204">MTPSSPPSSRARTLAYLLATALTVGLWTITLYQLHLARDMHMQMTQRNLVSVTRSLHAHATRTIQLADQAAIYIKREFQRQAMALDLNQMVQDKALTEDIFTLFTVVDANADVALSTRSFERVNLSDREHIKVHLDQDSEQLYIGKPVVGRVSGKASIQFTRRINTDEGTFGGVVVVSMDPYYFTDVYGSLSLNEQSVISLTRTDGLILVRRTGSDQAIGVDVSDSVVFQTMMKNGLSEGIFEASSEIDKVNRIWSYQMLDRMPLVVAVGVDLGEELAPFHEMQSQIYVLATLLSLVIYGFAFVVGRFVDKIHESRQEAVQANSAKSEFLSNVSHELRTPINGILGYAELLEIQETNPEKAGFLRNIQQSGSHLLSLVNSILALNRIEKGQMDLALKDEDLRRLLQEAIDSHQQSARAKGLSLTLEVAPDVPQKYTCDRVKLLQILHNLIHNAIKFTPKGSVTVLAGTGPGELIIQVRDTGRGISEEHQSTVFDRFFQSSSSGHEQTEGFGLGLAIVRQLVQLMQGQISMVSRPGIGTTFTVNLPLRPVAHD</sequence>
<evidence type="ECO:0000256" key="8">
    <source>
        <dbReference type="ARBA" id="ARBA00023026"/>
    </source>
</evidence>
<keyword evidence="5" id="KW-0732">Signal</keyword>
<feature type="domain" description="Histidine kinase" evidence="12">
    <location>
        <begin position="332"/>
        <end position="548"/>
    </location>
</feature>
<dbReference type="CDD" id="cd12914">
    <property type="entry name" value="PDC1_DGC_like"/>
    <property type="match status" value="1"/>
</dbReference>
<keyword evidence="7" id="KW-0902">Two-component regulatory system</keyword>
<gene>
    <name evidence="13" type="ORF">DBV39_02785</name>
</gene>
<dbReference type="OrthoDB" id="567977at2"/>
<dbReference type="CDD" id="cd00082">
    <property type="entry name" value="HisKA"/>
    <property type="match status" value="1"/>
</dbReference>
<dbReference type="InterPro" id="IPR004358">
    <property type="entry name" value="Sig_transdc_His_kin-like_C"/>
</dbReference>
<protein>
    <recommendedName>
        <fullName evidence="10">Virulence sensor protein BvgS</fullName>
        <ecNumber evidence="2">2.7.13.3</ecNumber>
    </recommendedName>
</protein>
<comment type="function">
    <text evidence="9">Member of the two-component regulatory system BvgS/BvgA. Phosphorylates BvgA via a four-step phosphorelay in response to environmental signals.</text>
</comment>
<dbReference type="Proteomes" id="UP000244571">
    <property type="component" value="Chromosome"/>
</dbReference>
<feature type="transmembrane region" description="Helical" evidence="11">
    <location>
        <begin position="14"/>
        <end position="34"/>
    </location>
</feature>
<evidence type="ECO:0000313" key="13">
    <source>
        <dbReference type="EMBL" id="AWB32819.1"/>
    </source>
</evidence>
<keyword evidence="3" id="KW-0597">Phosphoprotein</keyword>
<dbReference type="AlphaFoldDB" id="A0A2R4XGH6"/>
<keyword evidence="14" id="KW-1185">Reference proteome</keyword>
<dbReference type="CDD" id="cd12915">
    <property type="entry name" value="PDC2_DGC_like"/>
    <property type="match status" value="1"/>
</dbReference>
<dbReference type="InterPro" id="IPR036890">
    <property type="entry name" value="HATPase_C_sf"/>
</dbReference>
<name>A0A2R4XGH6_9BURK</name>
<dbReference type="SMART" id="SM00388">
    <property type="entry name" value="HisKA"/>
    <property type="match status" value="1"/>
</dbReference>
<evidence type="ECO:0000256" key="5">
    <source>
        <dbReference type="ARBA" id="ARBA00022729"/>
    </source>
</evidence>
<dbReference type="CDD" id="cd16922">
    <property type="entry name" value="HATPase_EvgS-ArcB-TorS-like"/>
    <property type="match status" value="1"/>
</dbReference>
<dbReference type="Gene3D" id="1.10.287.130">
    <property type="match status" value="1"/>
</dbReference>
<accession>A0A2R4XGH6</accession>
<dbReference type="GO" id="GO:0000155">
    <property type="term" value="F:phosphorelay sensor kinase activity"/>
    <property type="evidence" value="ECO:0007669"/>
    <property type="project" value="InterPro"/>
</dbReference>
<evidence type="ECO:0000256" key="9">
    <source>
        <dbReference type="ARBA" id="ARBA00058004"/>
    </source>
</evidence>
<evidence type="ECO:0000259" key="12">
    <source>
        <dbReference type="PROSITE" id="PS50109"/>
    </source>
</evidence>
<evidence type="ECO:0000313" key="14">
    <source>
        <dbReference type="Proteomes" id="UP000244571"/>
    </source>
</evidence>
<dbReference type="Gene3D" id="3.30.565.10">
    <property type="entry name" value="Histidine kinase-like ATPase, C-terminal domain"/>
    <property type="match status" value="1"/>
</dbReference>
<dbReference type="SUPFAM" id="SSF55874">
    <property type="entry name" value="ATPase domain of HSP90 chaperone/DNA topoisomerase II/histidine kinase"/>
    <property type="match status" value="1"/>
</dbReference>
<keyword evidence="6 13" id="KW-0418">Kinase</keyword>
<dbReference type="InterPro" id="IPR050736">
    <property type="entry name" value="Sensor_HK_Regulatory"/>
</dbReference>
<dbReference type="InterPro" id="IPR003594">
    <property type="entry name" value="HATPase_dom"/>
</dbReference>
<keyword evidence="8" id="KW-0843">Virulence</keyword>
<evidence type="ECO:0000256" key="11">
    <source>
        <dbReference type="SAM" id="Phobius"/>
    </source>
</evidence>
<dbReference type="Pfam" id="PF22588">
    <property type="entry name" value="dCache_1_like"/>
    <property type="match status" value="1"/>
</dbReference>
<evidence type="ECO:0000256" key="7">
    <source>
        <dbReference type="ARBA" id="ARBA00023012"/>
    </source>
</evidence>
<keyword evidence="11" id="KW-0472">Membrane</keyword>
<dbReference type="Gene3D" id="3.30.450.20">
    <property type="entry name" value="PAS domain"/>
    <property type="match status" value="2"/>
</dbReference>
<dbReference type="PROSITE" id="PS50109">
    <property type="entry name" value="HIS_KIN"/>
    <property type="match status" value="1"/>
</dbReference>